<dbReference type="GeneID" id="16075731"/>
<dbReference type="RefSeq" id="XP_004995151.1">
    <property type="nucleotide sequence ID" value="XM_004995094.1"/>
</dbReference>
<accession>F2U715</accession>
<evidence type="ECO:0000313" key="2">
    <source>
        <dbReference type="EMBL" id="EGD83647.1"/>
    </source>
</evidence>
<sequence>MGDGVAAVWRGHAQESAHCCPWTLGAQQHTASTSTNTVHHDTACLPDDGGPSTKRAKLCQSTAPHQQQHEGAQQHATATRTVPSTMDEGEDAPRIPGSSMLGHATPQPHTQTPEATSVQFSACQAPELTLANANAHHGPQHADTAGSLAELWQAYMDQRLALEEL</sequence>
<reference evidence="2" key="1">
    <citation type="submission" date="2009-08" db="EMBL/GenBank/DDBJ databases">
        <title>Annotation of Salpingoeca rosetta.</title>
        <authorList>
            <consortium name="The Broad Institute Genome Sequencing Platform"/>
            <person name="Russ C."/>
            <person name="Cuomo C."/>
            <person name="Burger G."/>
            <person name="Gray M.W."/>
            <person name="Holland P.W.H."/>
            <person name="King N."/>
            <person name="Lang F.B.F."/>
            <person name="Roger A.J."/>
            <person name="Ruiz-Trillo I."/>
            <person name="Young S.K."/>
            <person name="Zeng Q."/>
            <person name="Gargeya S."/>
            <person name="Alvarado L."/>
            <person name="Berlin A."/>
            <person name="Chapman S.B."/>
            <person name="Chen Z."/>
            <person name="Freedman E."/>
            <person name="Gellesch M."/>
            <person name="Goldberg J."/>
            <person name="Griggs A."/>
            <person name="Gujja S."/>
            <person name="Heilman E."/>
            <person name="Heiman D."/>
            <person name="Howarth C."/>
            <person name="Mehta T."/>
            <person name="Neiman D."/>
            <person name="Pearson M."/>
            <person name="Roberts A."/>
            <person name="Saif S."/>
            <person name="Shea T."/>
            <person name="Shenoy N."/>
            <person name="Sisk P."/>
            <person name="Stolte C."/>
            <person name="Sykes S."/>
            <person name="White J."/>
            <person name="Yandava C."/>
            <person name="Haas B."/>
            <person name="Nusbaum C."/>
            <person name="Birren B."/>
        </authorList>
    </citation>
    <scope>NUCLEOTIDE SEQUENCE [LARGE SCALE GENOMIC DNA]</scope>
    <source>
        <strain evidence="2">ATCC 50818</strain>
    </source>
</reference>
<dbReference type="InParanoid" id="F2U715"/>
<dbReference type="AlphaFoldDB" id="F2U715"/>
<evidence type="ECO:0000256" key="1">
    <source>
        <dbReference type="SAM" id="MobiDB-lite"/>
    </source>
</evidence>
<keyword evidence="3" id="KW-1185">Reference proteome</keyword>
<evidence type="ECO:0000313" key="3">
    <source>
        <dbReference type="Proteomes" id="UP000007799"/>
    </source>
</evidence>
<dbReference type="Proteomes" id="UP000007799">
    <property type="component" value="Unassembled WGS sequence"/>
</dbReference>
<feature type="compositionally biased region" description="Low complexity" evidence="1">
    <location>
        <begin position="63"/>
        <end position="76"/>
    </location>
</feature>
<organism evidence="3">
    <name type="scientific">Salpingoeca rosetta (strain ATCC 50818 / BSB-021)</name>
    <dbReference type="NCBI Taxonomy" id="946362"/>
    <lineage>
        <taxon>Eukaryota</taxon>
        <taxon>Choanoflagellata</taxon>
        <taxon>Craspedida</taxon>
        <taxon>Salpingoecidae</taxon>
        <taxon>Salpingoeca</taxon>
    </lineage>
</organism>
<protein>
    <submittedName>
        <fullName evidence="2">Uncharacterized protein</fullName>
    </submittedName>
</protein>
<name>F2U715_SALR5</name>
<gene>
    <name evidence="2" type="ORF">PTSG_12143</name>
</gene>
<dbReference type="EMBL" id="GL832963">
    <property type="protein sequence ID" value="EGD83647.1"/>
    <property type="molecule type" value="Genomic_DNA"/>
</dbReference>
<dbReference type="KEGG" id="sre:PTSG_12143"/>
<feature type="compositionally biased region" description="Polar residues" evidence="1">
    <location>
        <begin position="107"/>
        <end position="118"/>
    </location>
</feature>
<feature type="region of interest" description="Disordered" evidence="1">
    <location>
        <begin position="42"/>
        <end position="118"/>
    </location>
</feature>
<proteinExistence type="predicted"/>